<keyword evidence="3" id="KW-1185">Reference proteome</keyword>
<dbReference type="Proteomes" id="UP001064933">
    <property type="component" value="Chromosome"/>
</dbReference>
<keyword evidence="1" id="KW-1133">Transmembrane helix</keyword>
<dbReference type="Pfam" id="PF19700">
    <property type="entry name" value="DUF6198"/>
    <property type="match status" value="1"/>
</dbReference>
<keyword evidence="1" id="KW-0472">Membrane</keyword>
<evidence type="ECO:0000313" key="3">
    <source>
        <dbReference type="Proteomes" id="UP001064933"/>
    </source>
</evidence>
<evidence type="ECO:0000313" key="2">
    <source>
        <dbReference type="EMBL" id="UXH76095.1"/>
    </source>
</evidence>
<keyword evidence="1" id="KW-0812">Transmembrane</keyword>
<name>A0ABY6AU45_9BURK</name>
<dbReference type="EMBL" id="CP104562">
    <property type="protein sequence ID" value="UXH76095.1"/>
    <property type="molecule type" value="Genomic_DNA"/>
</dbReference>
<accession>A0ABY6AU45</accession>
<dbReference type="PANTHER" id="PTHR40078">
    <property type="entry name" value="INTEGRAL MEMBRANE PROTEIN-RELATED"/>
    <property type="match status" value="1"/>
</dbReference>
<dbReference type="InterPro" id="IPR038750">
    <property type="entry name" value="YczE/YyaS-like"/>
</dbReference>
<dbReference type="RefSeq" id="WP_261755827.1">
    <property type="nucleotide sequence ID" value="NZ_CP104562.2"/>
</dbReference>
<sequence>MTQRSTVWTQWLRHRLPAPRQLLMYAAGCVLFSIGAKFFIDARLGTDPLDVLVIGMNHYLQLGMGGCSAIVAVVLLTWWVLWNRRFPPLMPFVTTAAVGYLIDLWNWLRIERYTAIPDAPLVQVVLGLILCAYASSLIIMSGVGIRIMDLVAITMMEKLGYSFFRAKMTLEISLFATGWLLGGPVGVATVMFLFLVGPLIQPFIALNSSVMRWKNFGFERATSQG</sequence>
<evidence type="ECO:0008006" key="4">
    <source>
        <dbReference type="Google" id="ProtNLM"/>
    </source>
</evidence>
<organism evidence="2 3">
    <name type="scientific">Roseateles amylovorans</name>
    <dbReference type="NCBI Taxonomy" id="2978473"/>
    <lineage>
        <taxon>Bacteria</taxon>
        <taxon>Pseudomonadati</taxon>
        <taxon>Pseudomonadota</taxon>
        <taxon>Betaproteobacteria</taxon>
        <taxon>Burkholderiales</taxon>
        <taxon>Sphaerotilaceae</taxon>
        <taxon>Roseateles</taxon>
    </lineage>
</organism>
<gene>
    <name evidence="2" type="ORF">N4261_13525</name>
</gene>
<feature type="transmembrane region" description="Helical" evidence="1">
    <location>
        <begin position="89"/>
        <end position="108"/>
    </location>
</feature>
<evidence type="ECO:0000256" key="1">
    <source>
        <dbReference type="SAM" id="Phobius"/>
    </source>
</evidence>
<feature type="transmembrane region" description="Helical" evidence="1">
    <location>
        <begin position="60"/>
        <end position="82"/>
    </location>
</feature>
<protein>
    <recommendedName>
        <fullName evidence="4">YitT family protein</fullName>
    </recommendedName>
</protein>
<reference evidence="2" key="1">
    <citation type="submission" date="2022-10" db="EMBL/GenBank/DDBJ databases">
        <title>Characterization and whole genome sequencing of a new Roseateles species, isolated from fresh water.</title>
        <authorList>
            <person name="Guliayeva D.Y."/>
            <person name="Akhremchuk A.E."/>
            <person name="Sikolenko M.A."/>
            <person name="Valentovich L.N."/>
            <person name="Sidarenka A.V."/>
        </authorList>
    </citation>
    <scope>NUCLEOTIDE SEQUENCE</scope>
    <source>
        <strain evidence="2">BIM B-1768</strain>
    </source>
</reference>
<feature type="transmembrane region" description="Helical" evidence="1">
    <location>
        <begin position="22"/>
        <end position="40"/>
    </location>
</feature>
<proteinExistence type="predicted"/>
<dbReference type="PANTHER" id="PTHR40078:SF1">
    <property type="entry name" value="INTEGRAL MEMBRANE PROTEIN"/>
    <property type="match status" value="1"/>
</dbReference>
<feature type="transmembrane region" description="Helical" evidence="1">
    <location>
        <begin position="120"/>
        <end position="143"/>
    </location>
</feature>